<dbReference type="GO" id="GO:0003676">
    <property type="term" value="F:nucleic acid binding"/>
    <property type="evidence" value="ECO:0007669"/>
    <property type="project" value="InterPro"/>
</dbReference>
<dbReference type="InterPro" id="IPR002156">
    <property type="entry name" value="RNaseH_domain"/>
</dbReference>
<dbReference type="AlphaFoldDB" id="A0A9X2B0D6"/>
<evidence type="ECO:0000259" key="2">
    <source>
        <dbReference type="PROSITE" id="PS50879"/>
    </source>
</evidence>
<evidence type="ECO:0000313" key="4">
    <source>
        <dbReference type="Proteomes" id="UP001139207"/>
    </source>
</evidence>
<feature type="compositionally biased region" description="Gly residues" evidence="1">
    <location>
        <begin position="170"/>
        <end position="181"/>
    </location>
</feature>
<accession>A0A9X2B0D6</accession>
<evidence type="ECO:0000313" key="3">
    <source>
        <dbReference type="EMBL" id="MCJ7859497.1"/>
    </source>
</evidence>
<dbReference type="SUPFAM" id="SSF53098">
    <property type="entry name" value="Ribonuclease H-like"/>
    <property type="match status" value="1"/>
</dbReference>
<feature type="region of interest" description="Disordered" evidence="1">
    <location>
        <begin position="379"/>
        <end position="398"/>
    </location>
</feature>
<dbReference type="GO" id="GO:0004523">
    <property type="term" value="F:RNA-DNA hybrid ribonuclease activity"/>
    <property type="evidence" value="ECO:0007669"/>
    <property type="project" value="InterPro"/>
</dbReference>
<sequence length="398" mass="42442">MDTSPSPAVMPRRRPTAVPTAPGTVTVTMTVETAAGLFSDDATTFVACAAVDGVRSPVLAGPRASVLDSAARWVCRSTPFMNALCTPVVQLHSGETADVEDIAAHADAVRTAFLRAGVSGTTVECRAGADPVTLPVRTVVRGHEPPERIVLRYWDGSRLKTPRARPVQGRAGGNLGAGGTAGASVADELTRSFRRRLTTVRKQWSASPGRLHCSGDPRMDGRPRLINVYTDASTSPGSRSAAIGIVCPELSVVLSGVLSRTWAREDGGVSGAELSAVAAAAKLFGPFAEEVVIHTDSTTAVHLWRNPLRISAAQVWLKEGVLSAQQAVEAHGTALRVRWVKGHADTRGNLWADRAAKLSWRSATWREPEETRRMKLRRLGEEVADAAGKQTQRTQRSA</sequence>
<dbReference type="EMBL" id="JALIEA010000017">
    <property type="protein sequence ID" value="MCJ7859497.1"/>
    <property type="molecule type" value="Genomic_DNA"/>
</dbReference>
<protein>
    <recommendedName>
        <fullName evidence="2">RNase H type-1 domain-containing protein</fullName>
    </recommendedName>
</protein>
<dbReference type="RefSeq" id="WP_244805223.1">
    <property type="nucleotide sequence ID" value="NZ_JALIEA010000017.1"/>
</dbReference>
<gene>
    <name evidence="3" type="ORF">MUN33_12370</name>
</gene>
<feature type="domain" description="RNase H type-1" evidence="2">
    <location>
        <begin position="222"/>
        <end position="361"/>
    </location>
</feature>
<reference evidence="3" key="1">
    <citation type="submission" date="2022-04" db="EMBL/GenBank/DDBJ databases">
        <title>Corynebacterium kalidii LD5P10.</title>
        <authorList>
            <person name="Sun J.Q."/>
        </authorList>
    </citation>
    <scope>NUCLEOTIDE SEQUENCE</scope>
    <source>
        <strain evidence="3">LD5P10</strain>
    </source>
</reference>
<keyword evidence="4" id="KW-1185">Reference proteome</keyword>
<evidence type="ECO:0000256" key="1">
    <source>
        <dbReference type="SAM" id="MobiDB-lite"/>
    </source>
</evidence>
<dbReference type="InterPro" id="IPR036397">
    <property type="entry name" value="RNaseH_sf"/>
</dbReference>
<comment type="caution">
    <text evidence="3">The sequence shown here is derived from an EMBL/GenBank/DDBJ whole genome shotgun (WGS) entry which is preliminary data.</text>
</comment>
<name>A0A9X2B0D6_9CORY</name>
<dbReference type="InterPro" id="IPR012337">
    <property type="entry name" value="RNaseH-like_sf"/>
</dbReference>
<organism evidence="3 4">
    <name type="scientific">Corynebacterium kalidii</name>
    <dbReference type="NCBI Taxonomy" id="2931982"/>
    <lineage>
        <taxon>Bacteria</taxon>
        <taxon>Bacillati</taxon>
        <taxon>Actinomycetota</taxon>
        <taxon>Actinomycetes</taxon>
        <taxon>Mycobacteriales</taxon>
        <taxon>Corynebacteriaceae</taxon>
        <taxon>Corynebacterium</taxon>
    </lineage>
</organism>
<dbReference type="Proteomes" id="UP001139207">
    <property type="component" value="Unassembled WGS sequence"/>
</dbReference>
<dbReference type="PROSITE" id="PS50879">
    <property type="entry name" value="RNASE_H_1"/>
    <property type="match status" value="1"/>
</dbReference>
<feature type="region of interest" description="Disordered" evidence="1">
    <location>
        <begin position="162"/>
        <end position="182"/>
    </location>
</feature>
<dbReference type="Gene3D" id="3.30.420.10">
    <property type="entry name" value="Ribonuclease H-like superfamily/Ribonuclease H"/>
    <property type="match status" value="1"/>
</dbReference>
<proteinExistence type="predicted"/>
<feature type="compositionally biased region" description="Polar residues" evidence="1">
    <location>
        <begin position="389"/>
        <end position="398"/>
    </location>
</feature>
<dbReference type="Pfam" id="PF00075">
    <property type="entry name" value="RNase_H"/>
    <property type="match status" value="1"/>
</dbReference>